<dbReference type="PROSITE" id="PS50088">
    <property type="entry name" value="ANK_REPEAT"/>
    <property type="match status" value="2"/>
</dbReference>
<keyword evidence="7" id="KW-0528">Neurotoxin</keyword>
<dbReference type="SUPFAM" id="SSF48452">
    <property type="entry name" value="TPR-like"/>
    <property type="match status" value="1"/>
</dbReference>
<evidence type="ECO:0000256" key="2">
    <source>
        <dbReference type="ARBA" id="ARBA00004175"/>
    </source>
</evidence>
<protein>
    <recommendedName>
        <fullName evidence="14">Tonsoku-like protein</fullName>
    </recommendedName>
</protein>
<keyword evidence="9" id="KW-0472">Membrane</keyword>
<dbReference type="InterPro" id="IPR019734">
    <property type="entry name" value="TPR_rpt"/>
</dbReference>
<evidence type="ECO:0000256" key="4">
    <source>
        <dbReference type="ARBA" id="ARBA00022537"/>
    </source>
</evidence>
<feature type="repeat" description="ANK" evidence="10">
    <location>
        <begin position="548"/>
        <end position="571"/>
    </location>
</feature>
<evidence type="ECO:0000256" key="5">
    <source>
        <dbReference type="ARBA" id="ARBA00022614"/>
    </source>
</evidence>
<keyword evidence="6" id="KW-0677">Repeat</keyword>
<dbReference type="InterPro" id="IPR011990">
    <property type="entry name" value="TPR-like_helical_dom_sf"/>
</dbReference>
<dbReference type="GO" id="GO:0044218">
    <property type="term" value="C:other organism cell membrane"/>
    <property type="evidence" value="ECO:0007669"/>
    <property type="project" value="UniProtKB-KW"/>
</dbReference>
<evidence type="ECO:0000256" key="1">
    <source>
        <dbReference type="ARBA" id="ARBA00004123"/>
    </source>
</evidence>
<comment type="caution">
    <text evidence="12">The sequence shown here is derived from an EMBL/GenBank/DDBJ whole genome shotgun (WGS) entry which is preliminary data.</text>
</comment>
<evidence type="ECO:0000313" key="13">
    <source>
        <dbReference type="Proteomes" id="UP000821853"/>
    </source>
</evidence>
<reference evidence="12 13" key="1">
    <citation type="journal article" date="2020" name="Cell">
        <title>Large-Scale Comparative Analyses of Tick Genomes Elucidate Their Genetic Diversity and Vector Capacities.</title>
        <authorList>
            <consortium name="Tick Genome and Microbiome Consortium (TIGMIC)"/>
            <person name="Jia N."/>
            <person name="Wang J."/>
            <person name="Shi W."/>
            <person name="Du L."/>
            <person name="Sun Y."/>
            <person name="Zhan W."/>
            <person name="Jiang J.F."/>
            <person name="Wang Q."/>
            <person name="Zhang B."/>
            <person name="Ji P."/>
            <person name="Bell-Sakyi L."/>
            <person name="Cui X.M."/>
            <person name="Yuan T.T."/>
            <person name="Jiang B.G."/>
            <person name="Yang W.F."/>
            <person name="Lam T.T."/>
            <person name="Chang Q.C."/>
            <person name="Ding S.J."/>
            <person name="Wang X.J."/>
            <person name="Zhu J.G."/>
            <person name="Ruan X.D."/>
            <person name="Zhao L."/>
            <person name="Wei J.T."/>
            <person name="Ye R.Z."/>
            <person name="Que T.C."/>
            <person name="Du C.H."/>
            <person name="Zhou Y.H."/>
            <person name="Cheng J.X."/>
            <person name="Dai P.F."/>
            <person name="Guo W.B."/>
            <person name="Han X.H."/>
            <person name="Huang E.J."/>
            <person name="Li L.F."/>
            <person name="Wei W."/>
            <person name="Gao Y.C."/>
            <person name="Liu J.Z."/>
            <person name="Shao H.Z."/>
            <person name="Wang X."/>
            <person name="Wang C.C."/>
            <person name="Yang T.C."/>
            <person name="Huo Q.B."/>
            <person name="Li W."/>
            <person name="Chen H.Y."/>
            <person name="Chen S.E."/>
            <person name="Zhou L.G."/>
            <person name="Ni X.B."/>
            <person name="Tian J.H."/>
            <person name="Sheng Y."/>
            <person name="Liu T."/>
            <person name="Pan Y.S."/>
            <person name="Xia L.Y."/>
            <person name="Li J."/>
            <person name="Zhao F."/>
            <person name="Cao W.C."/>
        </authorList>
    </citation>
    <scope>NUCLEOTIDE SEQUENCE [LARGE SCALE GENOMIC DNA]</scope>
    <source>
        <strain evidence="12">HaeL-2018</strain>
    </source>
</reference>
<feature type="region of interest" description="Disordered" evidence="11">
    <location>
        <begin position="622"/>
        <end position="653"/>
    </location>
</feature>
<evidence type="ECO:0000256" key="3">
    <source>
        <dbReference type="ARBA" id="ARBA00022483"/>
    </source>
</evidence>
<keyword evidence="7" id="KW-0638">Presynaptic neurotoxin</keyword>
<evidence type="ECO:0000313" key="12">
    <source>
        <dbReference type="EMBL" id="KAH9366973.1"/>
    </source>
</evidence>
<keyword evidence="3" id="KW-0268">Exocytosis</keyword>
<dbReference type="PROSITE" id="PS50297">
    <property type="entry name" value="ANK_REP_REGION"/>
    <property type="match status" value="2"/>
</dbReference>
<dbReference type="SUPFAM" id="SSF48403">
    <property type="entry name" value="Ankyrin repeat"/>
    <property type="match status" value="1"/>
</dbReference>
<feature type="region of interest" description="Disordered" evidence="11">
    <location>
        <begin position="67"/>
        <end position="86"/>
    </location>
</feature>
<dbReference type="Pfam" id="PF12796">
    <property type="entry name" value="Ank_2"/>
    <property type="match status" value="1"/>
</dbReference>
<keyword evidence="4" id="KW-1052">Target cell membrane</keyword>
<evidence type="ECO:0000256" key="6">
    <source>
        <dbReference type="ARBA" id="ARBA00022737"/>
    </source>
</evidence>
<evidence type="ECO:0008006" key="14">
    <source>
        <dbReference type="Google" id="ProtNLM"/>
    </source>
</evidence>
<dbReference type="SMART" id="SM00028">
    <property type="entry name" value="TPR"/>
    <property type="match status" value="3"/>
</dbReference>
<name>A0A9J6FUW4_HAELO</name>
<keyword evidence="8" id="KW-0539">Nucleus</keyword>
<dbReference type="OrthoDB" id="2384350at2759"/>
<evidence type="ECO:0000256" key="10">
    <source>
        <dbReference type="PROSITE-ProRule" id="PRU00023"/>
    </source>
</evidence>
<dbReference type="InterPro" id="IPR002110">
    <property type="entry name" value="Ankyrin_rpt"/>
</dbReference>
<dbReference type="EMBL" id="JABSTR010000004">
    <property type="protein sequence ID" value="KAH9366973.1"/>
    <property type="molecule type" value="Genomic_DNA"/>
</dbReference>
<dbReference type="Gene3D" id="1.25.40.20">
    <property type="entry name" value="Ankyrin repeat-containing domain"/>
    <property type="match status" value="1"/>
</dbReference>
<dbReference type="OMA" id="RAMESEC"/>
<feature type="region of interest" description="Disordered" evidence="11">
    <location>
        <begin position="672"/>
        <end position="697"/>
    </location>
</feature>
<evidence type="ECO:0000256" key="8">
    <source>
        <dbReference type="ARBA" id="ARBA00023242"/>
    </source>
</evidence>
<dbReference type="PANTHER" id="PTHR46358">
    <property type="entry name" value="TONSOKU-LIKE PROTEIN"/>
    <property type="match status" value="1"/>
</dbReference>
<evidence type="ECO:0000256" key="7">
    <source>
        <dbReference type="ARBA" id="ARBA00023028"/>
    </source>
</evidence>
<keyword evidence="7" id="KW-0800">Toxin</keyword>
<dbReference type="SMART" id="SM00248">
    <property type="entry name" value="ANK"/>
    <property type="match status" value="3"/>
</dbReference>
<comment type="subcellular location">
    <subcellularLocation>
        <location evidence="1">Nucleus</location>
    </subcellularLocation>
    <subcellularLocation>
        <location evidence="2">Target cell membrane</location>
    </subcellularLocation>
</comment>
<dbReference type="GO" id="GO:0000724">
    <property type="term" value="P:double-strand break repair via homologous recombination"/>
    <property type="evidence" value="ECO:0007669"/>
    <property type="project" value="TreeGrafter"/>
</dbReference>
<feature type="region of interest" description="Disordered" evidence="11">
    <location>
        <begin position="426"/>
        <end position="446"/>
    </location>
</feature>
<dbReference type="GO" id="GO:0044231">
    <property type="term" value="C:host cell presynaptic membrane"/>
    <property type="evidence" value="ECO:0007669"/>
    <property type="project" value="UniProtKB-KW"/>
</dbReference>
<keyword evidence="10" id="KW-0040">ANK repeat</keyword>
<dbReference type="VEuPathDB" id="VectorBase:HLOH_061725"/>
<evidence type="ECO:0000256" key="11">
    <source>
        <dbReference type="SAM" id="MobiDB-lite"/>
    </source>
</evidence>
<keyword evidence="13" id="KW-1185">Reference proteome</keyword>
<accession>A0A9J6FUW4</accession>
<dbReference type="InterPro" id="IPR052311">
    <property type="entry name" value="MMS22L-TONSL_complex_comp"/>
</dbReference>
<dbReference type="GO" id="GO:0006887">
    <property type="term" value="P:exocytosis"/>
    <property type="evidence" value="ECO:0007669"/>
    <property type="project" value="UniProtKB-KW"/>
</dbReference>
<keyword evidence="9" id="KW-1053">Target membrane</keyword>
<gene>
    <name evidence="12" type="ORF">HPB48_016489</name>
</gene>
<sequence length="697" mass="76982">MATGGSKTVYRNLEKSKCLAKNDGKFREAFDLCLYKGETMRQNGDHEEALAEFEECFSAQSSFSISVPTALGHRPPPPLPEPGRERGLSAWSKQRALATLGQCYFVQHEAERTGDDRLARKARSAFLRSLRIVEDHLVHSVGSSEVALMKGRLFLNMGLLCDATEDDSQAVHNFQLALTLFASHSALFREDLARCLSALAGIHLRQGHAESALSLAGRLLDLGREGRQAAVKCEAHLCRGAALLQDRRPRRGTGGLQARRPPDVAAGLKRHRGCRNTCRDFTEKSGDALAHCLLHRPALAEYTKAIQEALSSPGAVSDKKLAELYVSMAETCRDVRDYESSLKYFRLELAMRKDEPDETASTNLDIARLLRKMDASAAEVRDALQEAVVQSRAARKPSLEMVCLEELLSLQGGTDEQIEARLKELRSAEGESGDELSQSQRSAGPLSDIDLADISDASESDPEFCDSARKPRKRLEEKINTKGETRLHKACIEGSLKKVTELLRMHHAVDVRDFSGWQPIHEACNYGHLEIVKCLVSHGADVNSPGLNSVTPLHDALENGHLEVALFLLERAPVQPPGQTKDRLRWAPWPDWKERIESPLSSSEEALLEKIELLLKNGDRSARAVTNRPRPTAKVNPWIASQSSSRKTPNEPALVDEEVATWLIDDLAKPNQSLGAQQSRSFQSQSHGNGTIHQVAP</sequence>
<evidence type="ECO:0000256" key="9">
    <source>
        <dbReference type="ARBA" id="ARBA00023298"/>
    </source>
</evidence>
<dbReference type="Gene3D" id="1.25.40.10">
    <property type="entry name" value="Tetratricopeptide repeat domain"/>
    <property type="match status" value="2"/>
</dbReference>
<dbReference type="PANTHER" id="PTHR46358:SF1">
    <property type="entry name" value="TONSOKU-LIKE PROTEIN"/>
    <property type="match status" value="1"/>
</dbReference>
<keyword evidence="5" id="KW-0433">Leucine-rich repeat</keyword>
<dbReference type="Proteomes" id="UP000821853">
    <property type="component" value="Chromosome 2"/>
</dbReference>
<organism evidence="12 13">
    <name type="scientific">Haemaphysalis longicornis</name>
    <name type="common">Bush tick</name>
    <dbReference type="NCBI Taxonomy" id="44386"/>
    <lineage>
        <taxon>Eukaryota</taxon>
        <taxon>Metazoa</taxon>
        <taxon>Ecdysozoa</taxon>
        <taxon>Arthropoda</taxon>
        <taxon>Chelicerata</taxon>
        <taxon>Arachnida</taxon>
        <taxon>Acari</taxon>
        <taxon>Parasitiformes</taxon>
        <taxon>Ixodida</taxon>
        <taxon>Ixodoidea</taxon>
        <taxon>Ixodidae</taxon>
        <taxon>Haemaphysalinae</taxon>
        <taxon>Haemaphysalis</taxon>
    </lineage>
</organism>
<dbReference type="GO" id="GO:0043596">
    <property type="term" value="C:nuclear replication fork"/>
    <property type="evidence" value="ECO:0007669"/>
    <property type="project" value="TreeGrafter"/>
</dbReference>
<dbReference type="GO" id="GO:0031297">
    <property type="term" value="P:replication fork processing"/>
    <property type="evidence" value="ECO:0007669"/>
    <property type="project" value="TreeGrafter"/>
</dbReference>
<proteinExistence type="predicted"/>
<dbReference type="AlphaFoldDB" id="A0A9J6FUW4"/>
<feature type="repeat" description="ANK" evidence="10">
    <location>
        <begin position="515"/>
        <end position="547"/>
    </location>
</feature>
<dbReference type="InterPro" id="IPR036770">
    <property type="entry name" value="Ankyrin_rpt-contain_sf"/>
</dbReference>